<evidence type="ECO:0000313" key="6">
    <source>
        <dbReference type="Proteomes" id="UP000002640"/>
    </source>
</evidence>
<gene>
    <name evidence="5" type="ORF">PHYSODRAFT_329419</name>
</gene>
<sequence>MVLVELTCVIVGEGRAFDVEIDDGKKVSALKEKIKKKKPNTIKVQPDDLKLFLAKQGDEWMDVDAAEALSLSDDGGLPGFKEMNRRFWLKNEEHFGLNFTPQEDQVHVLVVVPDETES</sequence>
<dbReference type="AlphaFoldDB" id="G4Z3B7"/>
<dbReference type="InterPro" id="IPR045379">
    <property type="entry name" value="Crinkler_N"/>
</dbReference>
<evidence type="ECO:0000256" key="3">
    <source>
        <dbReference type="ARBA" id="ARBA00022525"/>
    </source>
</evidence>
<accession>G4Z3B7</accession>
<proteinExistence type="predicted"/>
<keyword evidence="6" id="KW-1185">Reference proteome</keyword>
<dbReference type="InParanoid" id="G4Z3B7"/>
<evidence type="ECO:0000313" key="5">
    <source>
        <dbReference type="EMBL" id="EGZ21480.1"/>
    </source>
</evidence>
<evidence type="ECO:0000256" key="1">
    <source>
        <dbReference type="ARBA" id="ARBA00004340"/>
    </source>
</evidence>
<protein>
    <recommendedName>
        <fullName evidence="4">Crinkler effector protein N-terminal domain-containing protein</fullName>
    </recommendedName>
</protein>
<feature type="domain" description="Crinkler effector protein N-terminal" evidence="4">
    <location>
        <begin position="4"/>
        <end position="111"/>
    </location>
</feature>
<dbReference type="Proteomes" id="UP000002640">
    <property type="component" value="Unassembled WGS sequence"/>
</dbReference>
<comment type="subcellular location">
    <subcellularLocation>
        <location evidence="1">Host cell</location>
    </subcellularLocation>
    <subcellularLocation>
        <location evidence="2">Secreted</location>
    </subcellularLocation>
</comment>
<reference evidence="5 6" key="1">
    <citation type="journal article" date="2006" name="Science">
        <title>Phytophthora genome sequences uncover evolutionary origins and mechanisms of pathogenesis.</title>
        <authorList>
            <person name="Tyler B.M."/>
            <person name="Tripathy S."/>
            <person name="Zhang X."/>
            <person name="Dehal P."/>
            <person name="Jiang R.H."/>
            <person name="Aerts A."/>
            <person name="Arredondo F.D."/>
            <person name="Baxter L."/>
            <person name="Bensasson D."/>
            <person name="Beynon J.L."/>
            <person name="Chapman J."/>
            <person name="Damasceno C.M."/>
            <person name="Dorrance A.E."/>
            <person name="Dou D."/>
            <person name="Dickerman A.W."/>
            <person name="Dubchak I.L."/>
            <person name="Garbelotto M."/>
            <person name="Gijzen M."/>
            <person name="Gordon S.G."/>
            <person name="Govers F."/>
            <person name="Grunwald N.J."/>
            <person name="Huang W."/>
            <person name="Ivors K.L."/>
            <person name="Jones R.W."/>
            <person name="Kamoun S."/>
            <person name="Krampis K."/>
            <person name="Lamour K.H."/>
            <person name="Lee M.K."/>
            <person name="McDonald W.H."/>
            <person name="Medina M."/>
            <person name="Meijer H.J."/>
            <person name="Nordberg E.K."/>
            <person name="Maclean D.J."/>
            <person name="Ospina-Giraldo M.D."/>
            <person name="Morris P.F."/>
            <person name="Phuntumart V."/>
            <person name="Putnam N.H."/>
            <person name="Rash S."/>
            <person name="Rose J.K."/>
            <person name="Sakihama Y."/>
            <person name="Salamov A.A."/>
            <person name="Savidor A."/>
            <person name="Scheuring C.F."/>
            <person name="Smith B.M."/>
            <person name="Sobral B.W."/>
            <person name="Terry A."/>
            <person name="Torto-Alalibo T.A."/>
            <person name="Win J."/>
            <person name="Xu Z."/>
            <person name="Zhang H."/>
            <person name="Grigoriev I.V."/>
            <person name="Rokhsar D.S."/>
            <person name="Boore J.L."/>
        </authorList>
    </citation>
    <scope>NUCLEOTIDE SEQUENCE [LARGE SCALE GENOMIC DNA]</scope>
    <source>
        <strain evidence="5 6">P6497</strain>
    </source>
</reference>
<evidence type="ECO:0000259" key="4">
    <source>
        <dbReference type="Pfam" id="PF20147"/>
    </source>
</evidence>
<evidence type="ECO:0000256" key="2">
    <source>
        <dbReference type="ARBA" id="ARBA00004613"/>
    </source>
</evidence>
<keyword evidence="3" id="KW-0964">Secreted</keyword>
<dbReference type="GeneID" id="20645946"/>
<dbReference type="KEGG" id="psoj:PHYSODRAFT_329419"/>
<dbReference type="EMBL" id="JH159153">
    <property type="protein sequence ID" value="EGZ21480.1"/>
    <property type="molecule type" value="Genomic_DNA"/>
</dbReference>
<organism evidence="5 6">
    <name type="scientific">Phytophthora sojae (strain P6497)</name>
    <name type="common">Soybean stem and root rot agent</name>
    <name type="synonym">Phytophthora megasperma f. sp. glycines</name>
    <dbReference type="NCBI Taxonomy" id="1094619"/>
    <lineage>
        <taxon>Eukaryota</taxon>
        <taxon>Sar</taxon>
        <taxon>Stramenopiles</taxon>
        <taxon>Oomycota</taxon>
        <taxon>Peronosporomycetes</taxon>
        <taxon>Peronosporales</taxon>
        <taxon>Peronosporaceae</taxon>
        <taxon>Phytophthora</taxon>
    </lineage>
</organism>
<dbReference type="RefSeq" id="XP_009524197.1">
    <property type="nucleotide sequence ID" value="XM_009525902.1"/>
</dbReference>
<dbReference type="GO" id="GO:0043657">
    <property type="term" value="C:host cell"/>
    <property type="evidence" value="ECO:0007669"/>
    <property type="project" value="UniProtKB-SubCell"/>
</dbReference>
<name>G4Z3B7_PHYSP</name>
<dbReference type="Pfam" id="PF20147">
    <property type="entry name" value="Crinkler"/>
    <property type="match status" value="1"/>
</dbReference>
<dbReference type="GO" id="GO:0005576">
    <property type="term" value="C:extracellular region"/>
    <property type="evidence" value="ECO:0007669"/>
    <property type="project" value="UniProtKB-SubCell"/>
</dbReference>